<evidence type="ECO:0000256" key="1">
    <source>
        <dbReference type="ARBA" id="ARBA00022737"/>
    </source>
</evidence>
<proteinExistence type="predicted"/>
<dbReference type="InterPro" id="IPR041118">
    <property type="entry name" value="Rx_N"/>
</dbReference>
<dbReference type="GO" id="GO:0043531">
    <property type="term" value="F:ADP binding"/>
    <property type="evidence" value="ECO:0007669"/>
    <property type="project" value="InterPro"/>
</dbReference>
<gene>
    <name evidence="7" type="ORF">GH714_043718</name>
</gene>
<dbReference type="EMBL" id="JAAGAX010000078">
    <property type="protein sequence ID" value="KAF2282637.1"/>
    <property type="molecule type" value="Genomic_DNA"/>
</dbReference>
<evidence type="ECO:0000259" key="6">
    <source>
        <dbReference type="Pfam" id="PF18052"/>
    </source>
</evidence>
<dbReference type="PANTHER" id="PTHR36766">
    <property type="entry name" value="PLANT BROAD-SPECTRUM MILDEW RESISTANCE PROTEIN RPW8"/>
    <property type="match status" value="1"/>
</dbReference>
<sequence length="170" mass="19017">MADSFLFSIAESVLEKLGSLALQEFYLAWGLGSELEKIKDNLKVIKAMLLIAKQQRSQNPRIEVWSEILKEGLYDAEDVVDEFECEALRRQVVKSGNTTRKMLLMSLGANKLEITSLKHRDNIIETLLQSVNAENVSIIPIVGIGGIGKTTLAKLVYGDQRIATHFELKL</sequence>
<keyword evidence="2" id="KW-0547">Nucleotide-binding</keyword>
<evidence type="ECO:0000256" key="4">
    <source>
        <dbReference type="ARBA" id="ARBA00022840"/>
    </source>
</evidence>
<dbReference type="AlphaFoldDB" id="A0A6A6K1Y4"/>
<organism evidence="7 8">
    <name type="scientific">Hevea brasiliensis</name>
    <name type="common">Para rubber tree</name>
    <name type="synonym">Siphonia brasiliensis</name>
    <dbReference type="NCBI Taxonomy" id="3981"/>
    <lineage>
        <taxon>Eukaryota</taxon>
        <taxon>Viridiplantae</taxon>
        <taxon>Streptophyta</taxon>
        <taxon>Embryophyta</taxon>
        <taxon>Tracheophyta</taxon>
        <taxon>Spermatophyta</taxon>
        <taxon>Magnoliopsida</taxon>
        <taxon>eudicotyledons</taxon>
        <taxon>Gunneridae</taxon>
        <taxon>Pentapetalae</taxon>
        <taxon>rosids</taxon>
        <taxon>fabids</taxon>
        <taxon>Malpighiales</taxon>
        <taxon>Euphorbiaceae</taxon>
        <taxon>Crotonoideae</taxon>
        <taxon>Micrandreae</taxon>
        <taxon>Hevea</taxon>
    </lineage>
</organism>
<keyword evidence="8" id="KW-1185">Reference proteome</keyword>
<evidence type="ECO:0008006" key="9">
    <source>
        <dbReference type="Google" id="ProtNLM"/>
    </source>
</evidence>
<dbReference type="PANTHER" id="PTHR36766:SF61">
    <property type="entry name" value="NB-ARC DOMAIN DISEASE RESISTANCE PROTEIN"/>
    <property type="match status" value="1"/>
</dbReference>
<evidence type="ECO:0000256" key="3">
    <source>
        <dbReference type="ARBA" id="ARBA00022821"/>
    </source>
</evidence>
<dbReference type="Proteomes" id="UP000467840">
    <property type="component" value="Unassembled WGS sequence"/>
</dbReference>
<dbReference type="Pfam" id="PF00931">
    <property type="entry name" value="NB-ARC"/>
    <property type="match status" value="1"/>
</dbReference>
<reference evidence="7 8" key="1">
    <citation type="journal article" date="2020" name="Mol. Plant">
        <title>The Chromosome-Based Rubber Tree Genome Provides New Insights into Spurge Genome Evolution and Rubber Biosynthesis.</title>
        <authorList>
            <person name="Liu J."/>
            <person name="Shi C."/>
            <person name="Shi C.C."/>
            <person name="Li W."/>
            <person name="Zhang Q.J."/>
            <person name="Zhang Y."/>
            <person name="Li K."/>
            <person name="Lu H.F."/>
            <person name="Shi C."/>
            <person name="Zhu S.T."/>
            <person name="Xiao Z.Y."/>
            <person name="Nan H."/>
            <person name="Yue Y."/>
            <person name="Zhu X.G."/>
            <person name="Wu Y."/>
            <person name="Hong X.N."/>
            <person name="Fan G.Y."/>
            <person name="Tong Y."/>
            <person name="Zhang D."/>
            <person name="Mao C.L."/>
            <person name="Liu Y.L."/>
            <person name="Hao S.J."/>
            <person name="Liu W.Q."/>
            <person name="Lv M.Q."/>
            <person name="Zhang H.B."/>
            <person name="Liu Y."/>
            <person name="Hu-Tang G.R."/>
            <person name="Wang J.P."/>
            <person name="Wang J.H."/>
            <person name="Sun Y.H."/>
            <person name="Ni S.B."/>
            <person name="Chen W.B."/>
            <person name="Zhang X.C."/>
            <person name="Jiao Y.N."/>
            <person name="Eichler E.E."/>
            <person name="Li G.H."/>
            <person name="Liu X."/>
            <person name="Gao L.Z."/>
        </authorList>
    </citation>
    <scope>NUCLEOTIDE SEQUENCE [LARGE SCALE GENOMIC DNA]</scope>
    <source>
        <strain evidence="8">cv. GT1</strain>
        <tissue evidence="7">Leaf</tissue>
    </source>
</reference>
<dbReference type="GO" id="GO:0006952">
    <property type="term" value="P:defense response"/>
    <property type="evidence" value="ECO:0007669"/>
    <property type="project" value="UniProtKB-KW"/>
</dbReference>
<keyword evidence="3" id="KW-0611">Plant defense</keyword>
<accession>A0A6A6K1Y4</accession>
<protein>
    <recommendedName>
        <fullName evidence="9">NB-ARC domain-containing protein</fullName>
    </recommendedName>
</protein>
<keyword evidence="1" id="KW-0677">Repeat</keyword>
<feature type="domain" description="Disease resistance N-terminal" evidence="6">
    <location>
        <begin position="11"/>
        <end position="95"/>
    </location>
</feature>
<comment type="caution">
    <text evidence="7">The sequence shown here is derived from an EMBL/GenBank/DDBJ whole genome shotgun (WGS) entry which is preliminary data.</text>
</comment>
<dbReference type="InterPro" id="IPR027417">
    <property type="entry name" value="P-loop_NTPase"/>
</dbReference>
<evidence type="ECO:0000256" key="2">
    <source>
        <dbReference type="ARBA" id="ARBA00022741"/>
    </source>
</evidence>
<evidence type="ECO:0000259" key="5">
    <source>
        <dbReference type="Pfam" id="PF00931"/>
    </source>
</evidence>
<evidence type="ECO:0000313" key="7">
    <source>
        <dbReference type="EMBL" id="KAF2282637.1"/>
    </source>
</evidence>
<keyword evidence="4" id="KW-0067">ATP-binding</keyword>
<dbReference type="Pfam" id="PF18052">
    <property type="entry name" value="Rx_N"/>
    <property type="match status" value="1"/>
</dbReference>
<evidence type="ECO:0000313" key="8">
    <source>
        <dbReference type="Proteomes" id="UP000467840"/>
    </source>
</evidence>
<dbReference type="Gene3D" id="1.20.5.4130">
    <property type="match status" value="1"/>
</dbReference>
<dbReference type="SUPFAM" id="SSF52540">
    <property type="entry name" value="P-loop containing nucleoside triphosphate hydrolases"/>
    <property type="match status" value="1"/>
</dbReference>
<dbReference type="GO" id="GO:0005524">
    <property type="term" value="F:ATP binding"/>
    <property type="evidence" value="ECO:0007669"/>
    <property type="project" value="UniProtKB-KW"/>
</dbReference>
<dbReference type="InterPro" id="IPR002182">
    <property type="entry name" value="NB-ARC"/>
</dbReference>
<feature type="domain" description="NB-ARC" evidence="5">
    <location>
        <begin position="119"/>
        <end position="167"/>
    </location>
</feature>
<name>A0A6A6K1Y4_HEVBR</name>